<accession>A0ABR1FJB7</accession>
<evidence type="ECO:0000313" key="4">
    <source>
        <dbReference type="Proteomes" id="UP001363151"/>
    </source>
</evidence>
<reference evidence="3 4" key="1">
    <citation type="submission" date="2024-03" db="EMBL/GenBank/DDBJ databases">
        <title>Aureococcus anophagefferens CCMP1851 and Kratosvirus quantuckense: Draft genome of a second virus-susceptible host strain in the model system.</title>
        <authorList>
            <person name="Chase E."/>
            <person name="Truchon A.R."/>
            <person name="Schepens W."/>
            <person name="Wilhelm S.W."/>
        </authorList>
    </citation>
    <scope>NUCLEOTIDE SEQUENCE [LARGE SCALE GENOMIC DNA]</scope>
    <source>
        <strain evidence="3 4">CCMP1851</strain>
    </source>
</reference>
<proteinExistence type="predicted"/>
<organism evidence="3 4">
    <name type="scientific">Aureococcus anophagefferens</name>
    <name type="common">Harmful bloom alga</name>
    <dbReference type="NCBI Taxonomy" id="44056"/>
    <lineage>
        <taxon>Eukaryota</taxon>
        <taxon>Sar</taxon>
        <taxon>Stramenopiles</taxon>
        <taxon>Ochrophyta</taxon>
        <taxon>Pelagophyceae</taxon>
        <taxon>Pelagomonadales</taxon>
        <taxon>Pelagomonadaceae</taxon>
        <taxon>Aureococcus</taxon>
    </lineage>
</organism>
<sequence length="338" mass="34862">MGSASKLALRLAVLGSASTYVLELTLDGTPAPLRFDDVDDVRAVAAAWARAIRRPAAWTAATATRPASSTSSPAPWTPCAARRTRRAAPRPRGARRRRLRGVGAGARGHASAAVVADALRSLAAARGDPAFVAEQVAGFCYCAADRRSAAGAGGPPEARRAAASPLPTALRVAAAAARLALDLEPRRVVAARFGMMVASEVGDADAAGAFGRAFATKVAPSGLVDHVLGSAAVDVPVMIAPPVAWSPTLEEVSSTVLLGHVHSTFVDRLAEQLRFLDDEGLANASCAFPVDLRVAAAGLRLLGDAARRLRVAAHGDASDEAASRLPRRVPRDGFGARL</sequence>
<feature type="chain" id="PRO_5045397678" evidence="2">
    <location>
        <begin position="24"/>
        <end position="338"/>
    </location>
</feature>
<evidence type="ECO:0000256" key="2">
    <source>
        <dbReference type="SAM" id="SignalP"/>
    </source>
</evidence>
<evidence type="ECO:0000313" key="3">
    <source>
        <dbReference type="EMBL" id="KAK7231947.1"/>
    </source>
</evidence>
<protein>
    <submittedName>
        <fullName evidence="3">Uncharacterized protein</fullName>
    </submittedName>
</protein>
<dbReference type="Proteomes" id="UP001363151">
    <property type="component" value="Unassembled WGS sequence"/>
</dbReference>
<feature type="signal peptide" evidence="2">
    <location>
        <begin position="1"/>
        <end position="23"/>
    </location>
</feature>
<name>A0ABR1FJB7_AURAN</name>
<evidence type="ECO:0000256" key="1">
    <source>
        <dbReference type="SAM" id="MobiDB-lite"/>
    </source>
</evidence>
<keyword evidence="2" id="KW-0732">Signal</keyword>
<comment type="caution">
    <text evidence="3">The sequence shown here is derived from an EMBL/GenBank/DDBJ whole genome shotgun (WGS) entry which is preliminary data.</text>
</comment>
<keyword evidence="4" id="KW-1185">Reference proteome</keyword>
<gene>
    <name evidence="3" type="ORF">SO694_00083112</name>
</gene>
<feature type="region of interest" description="Disordered" evidence="1">
    <location>
        <begin position="62"/>
        <end position="97"/>
    </location>
</feature>
<feature type="compositionally biased region" description="Basic residues" evidence="1">
    <location>
        <begin position="82"/>
        <end position="97"/>
    </location>
</feature>
<feature type="compositionally biased region" description="Low complexity" evidence="1">
    <location>
        <begin position="62"/>
        <end position="81"/>
    </location>
</feature>
<dbReference type="EMBL" id="JBBJCI010000372">
    <property type="protein sequence ID" value="KAK7231947.1"/>
    <property type="molecule type" value="Genomic_DNA"/>
</dbReference>